<dbReference type="SMART" id="SM01120">
    <property type="entry name" value="Dak2"/>
    <property type="match status" value="1"/>
</dbReference>
<evidence type="ECO:0000259" key="12">
    <source>
        <dbReference type="PROSITE" id="PS51481"/>
    </source>
</evidence>
<evidence type="ECO:0000313" key="13">
    <source>
        <dbReference type="EMBL" id="KAL0076206.1"/>
    </source>
</evidence>
<keyword evidence="5" id="KW-0547">Nucleotide-binding</keyword>
<dbReference type="InterPro" id="IPR036117">
    <property type="entry name" value="DhaL_dom_sf"/>
</dbReference>
<evidence type="ECO:0000313" key="14">
    <source>
        <dbReference type="Proteomes" id="UP001448207"/>
    </source>
</evidence>
<evidence type="ECO:0000256" key="5">
    <source>
        <dbReference type="ARBA" id="ARBA00022741"/>
    </source>
</evidence>
<feature type="domain" description="DhaK" evidence="12">
    <location>
        <begin position="58"/>
        <end position="399"/>
    </location>
</feature>
<comment type="similarity">
    <text evidence="3">Belongs to the dihydroxyacetone kinase (DAK) family.</text>
</comment>
<keyword evidence="6" id="KW-0418">Kinase</keyword>
<keyword evidence="14" id="KW-1185">Reference proteome</keyword>
<dbReference type="Gene3D" id="1.25.40.340">
    <property type="match status" value="1"/>
</dbReference>
<gene>
    <name evidence="13" type="ORF">J3Q64DRAFT_1703556</name>
</gene>
<sequence>MASKERFPSYLEECAIGSPTRCTTVPSRITKKDEVTQTILLLYTMSHTLYPKKHLLNDPNTLVTESLQGLCYAYPHLRLDSKHNVIYCANVDEIAKSQVTMIAGGGSGHEPAHSGSVGSGMLTAAVCGNVFASPSSSQVLAAIERVQSPHGTLVIVKNYTGDCLNFGLAVERAKAKRIKVTMIIVDDDVSIGRTKGSKVGRRGLAATTLVIKLAGAMAATGARLEEVSQMGSMCIKNAATLGVALDHCHVPGSSADSHLASLGPNEIELGMGIHNEPGFLKTPLTSTKALVATMMDILIDQDDPERSYLDLPFNKADHQSHKIVLFVNNLGGTSMLEFNGAVKEAVDYILTKSHLSLERVLAAPFVTSLNMPGFSLTLLKIVDPKMLELLDYPVKVAGWPLAPAHEFVTTKESLSSVQPSLTNKPATLQIPQNPEVIKAVIESAAHAVIEVEPEITSLDTILGDGDCGHTLKAAATAILKILPSLDLSSASDTIIGLADTIERTVGGTSSAIYCIFLNALAAGLQQSPVPKDNRVLWATAARHALLILQQYTMARVGDRTLMDVLTPFVNALGSKEMSVDDAVKAGLKGAESTRRLTAKMGRASYLATEDVLTSGLPDAGAWGLAAILKGLGQAIDSQS</sequence>
<accession>A0ABR3AJK8</accession>
<dbReference type="InterPro" id="IPR012734">
    <property type="entry name" value="DhaK_ATP"/>
</dbReference>
<dbReference type="Pfam" id="PF02733">
    <property type="entry name" value="Dak1"/>
    <property type="match status" value="1"/>
</dbReference>
<dbReference type="Gene3D" id="3.40.50.10440">
    <property type="entry name" value="Dihydroxyacetone kinase, domain 1"/>
    <property type="match status" value="1"/>
</dbReference>
<dbReference type="InterPro" id="IPR004006">
    <property type="entry name" value="DhaK_dom"/>
</dbReference>
<dbReference type="PROSITE" id="PS51481">
    <property type="entry name" value="DHAK"/>
    <property type="match status" value="1"/>
</dbReference>
<dbReference type="NCBIfam" id="TIGR02361">
    <property type="entry name" value="dak_ATP"/>
    <property type="match status" value="1"/>
</dbReference>
<comment type="catalytic activity">
    <reaction evidence="10">
        <text>dihydroxyacetone + ATP = dihydroxyacetone phosphate + ADP + H(+)</text>
        <dbReference type="Rhea" id="RHEA:15773"/>
        <dbReference type="ChEBI" id="CHEBI:15378"/>
        <dbReference type="ChEBI" id="CHEBI:16016"/>
        <dbReference type="ChEBI" id="CHEBI:30616"/>
        <dbReference type="ChEBI" id="CHEBI:57642"/>
        <dbReference type="ChEBI" id="CHEBI:456216"/>
        <dbReference type="EC" id="2.7.1.29"/>
    </reaction>
</comment>
<comment type="function">
    <text evidence="1">Catalyzes both the phosphorylation of dihydroxyacetone and of glyceraldehyde.</text>
</comment>
<evidence type="ECO:0000256" key="2">
    <source>
        <dbReference type="ARBA" id="ARBA00004778"/>
    </source>
</evidence>
<protein>
    <submittedName>
        <fullName evidence="13">Dak1 domain-containing protein</fullName>
    </submittedName>
</protein>
<keyword evidence="8" id="KW-0067">ATP-binding</keyword>
<dbReference type="PANTHER" id="PTHR28629">
    <property type="entry name" value="TRIOKINASE/FMN CYCLASE"/>
    <property type="match status" value="1"/>
</dbReference>
<evidence type="ECO:0000256" key="9">
    <source>
        <dbReference type="ARBA" id="ARBA00047974"/>
    </source>
</evidence>
<dbReference type="InterPro" id="IPR004007">
    <property type="entry name" value="DhaL_dom"/>
</dbReference>
<evidence type="ECO:0000256" key="10">
    <source>
        <dbReference type="ARBA" id="ARBA00048898"/>
    </source>
</evidence>
<evidence type="ECO:0000256" key="8">
    <source>
        <dbReference type="ARBA" id="ARBA00022840"/>
    </source>
</evidence>
<dbReference type="SUPFAM" id="SSF101473">
    <property type="entry name" value="DhaL-like"/>
    <property type="match status" value="1"/>
</dbReference>
<dbReference type="SUPFAM" id="SSF82549">
    <property type="entry name" value="DAK1/DegV-like"/>
    <property type="match status" value="1"/>
</dbReference>
<evidence type="ECO:0000256" key="7">
    <source>
        <dbReference type="ARBA" id="ARBA00022798"/>
    </source>
</evidence>
<dbReference type="InterPro" id="IPR050861">
    <property type="entry name" value="Dihydroxyacetone_Kinase"/>
</dbReference>
<dbReference type="Pfam" id="PF02734">
    <property type="entry name" value="Dak2"/>
    <property type="match status" value="1"/>
</dbReference>
<evidence type="ECO:0000259" key="11">
    <source>
        <dbReference type="PROSITE" id="PS51480"/>
    </source>
</evidence>
<comment type="catalytic activity">
    <reaction evidence="9">
        <text>D-glyceraldehyde + ATP = D-glyceraldehyde 3-phosphate + ADP + H(+)</text>
        <dbReference type="Rhea" id="RHEA:13941"/>
        <dbReference type="ChEBI" id="CHEBI:15378"/>
        <dbReference type="ChEBI" id="CHEBI:17378"/>
        <dbReference type="ChEBI" id="CHEBI:30616"/>
        <dbReference type="ChEBI" id="CHEBI:59776"/>
        <dbReference type="ChEBI" id="CHEBI:456216"/>
        <dbReference type="EC" id="2.7.1.28"/>
    </reaction>
</comment>
<reference evidence="13 14" key="1">
    <citation type="submission" date="2024-04" db="EMBL/GenBank/DDBJ databases">
        <title>Symmetric and asymmetric DNA N6-adenine methylation regulates different biological responses in Mucorales.</title>
        <authorList>
            <consortium name="Lawrence Berkeley National Laboratory"/>
            <person name="Lax C."/>
            <person name="Mondo S.J."/>
            <person name="Osorio-Concepcion M."/>
            <person name="Muszewska A."/>
            <person name="Corrochano-Luque M."/>
            <person name="Gutierrez G."/>
            <person name="Riley R."/>
            <person name="Lipzen A."/>
            <person name="Guo J."/>
            <person name="Hundley H."/>
            <person name="Amirebrahimi M."/>
            <person name="Ng V."/>
            <person name="Lorenzo-Gutierrez D."/>
            <person name="Binder U."/>
            <person name="Yang J."/>
            <person name="Song Y."/>
            <person name="Canovas D."/>
            <person name="Navarro E."/>
            <person name="Freitag M."/>
            <person name="Gabaldon T."/>
            <person name="Grigoriev I.V."/>
            <person name="Corrochano L.M."/>
            <person name="Nicolas F.E."/>
            <person name="Garre V."/>
        </authorList>
    </citation>
    <scope>NUCLEOTIDE SEQUENCE [LARGE SCALE GENOMIC DNA]</scope>
    <source>
        <strain evidence="13 14">L51</strain>
    </source>
</reference>
<evidence type="ECO:0000256" key="4">
    <source>
        <dbReference type="ARBA" id="ARBA00022679"/>
    </source>
</evidence>
<evidence type="ECO:0000256" key="1">
    <source>
        <dbReference type="ARBA" id="ARBA00003264"/>
    </source>
</evidence>
<organism evidence="13 14">
    <name type="scientific">Phycomyces blakesleeanus</name>
    <dbReference type="NCBI Taxonomy" id="4837"/>
    <lineage>
        <taxon>Eukaryota</taxon>
        <taxon>Fungi</taxon>
        <taxon>Fungi incertae sedis</taxon>
        <taxon>Mucoromycota</taxon>
        <taxon>Mucoromycotina</taxon>
        <taxon>Mucoromycetes</taxon>
        <taxon>Mucorales</taxon>
        <taxon>Phycomycetaceae</taxon>
        <taxon>Phycomyces</taxon>
    </lineage>
</organism>
<keyword evidence="7" id="KW-0319">Glycerol metabolism</keyword>
<proteinExistence type="inferred from homology"/>
<dbReference type="PROSITE" id="PS51480">
    <property type="entry name" value="DHAL"/>
    <property type="match status" value="1"/>
</dbReference>
<comment type="caution">
    <text evidence="13">The sequence shown here is derived from an EMBL/GenBank/DDBJ whole genome shotgun (WGS) entry which is preliminary data.</text>
</comment>
<dbReference type="Gene3D" id="3.30.1180.20">
    <property type="entry name" value="Dihydroxyacetone kinase, domain 2"/>
    <property type="match status" value="1"/>
</dbReference>
<evidence type="ECO:0000256" key="3">
    <source>
        <dbReference type="ARBA" id="ARBA00008757"/>
    </source>
</evidence>
<feature type="domain" description="DhaL" evidence="11">
    <location>
        <begin position="435"/>
        <end position="633"/>
    </location>
</feature>
<comment type="pathway">
    <text evidence="2">Polyol metabolism; glycerol fermentation; glycerone phosphate from glycerol (oxidative route): step 2/2.</text>
</comment>
<evidence type="ECO:0000256" key="6">
    <source>
        <dbReference type="ARBA" id="ARBA00022777"/>
    </source>
</evidence>
<name>A0ABR3AJK8_PHYBL</name>
<dbReference type="Proteomes" id="UP001448207">
    <property type="component" value="Unassembled WGS sequence"/>
</dbReference>
<dbReference type="PANTHER" id="PTHR28629:SF4">
    <property type="entry name" value="TRIOKINASE_FMN CYCLASE"/>
    <property type="match status" value="1"/>
</dbReference>
<dbReference type="EMBL" id="JBCLYO010000032">
    <property type="protein sequence ID" value="KAL0076206.1"/>
    <property type="molecule type" value="Genomic_DNA"/>
</dbReference>
<keyword evidence="4" id="KW-0808">Transferase</keyword>